<protein>
    <submittedName>
        <fullName evidence="2">Branched-chain amino acid ABC transporter</fullName>
    </submittedName>
</protein>
<comment type="caution">
    <text evidence="2">The sequence shown here is derived from an EMBL/GenBank/DDBJ whole genome shotgun (WGS) entry which is preliminary data.</text>
</comment>
<dbReference type="EMBL" id="NWTK01000016">
    <property type="protein sequence ID" value="PKR50565.1"/>
    <property type="molecule type" value="Genomic_DNA"/>
</dbReference>
<proteinExistence type="predicted"/>
<reference evidence="2 3" key="1">
    <citation type="submission" date="2017-09" db="EMBL/GenBank/DDBJ databases">
        <title>Biodiversity and function of Thalassospira species in the particle-attached aromatic-hydrocarbon-degrading consortia from the surface seawater of the South China Sea.</title>
        <authorList>
            <person name="Dong C."/>
            <person name="Liu R."/>
            <person name="Shao Z."/>
        </authorList>
    </citation>
    <scope>NUCLEOTIDE SEQUENCE [LARGE SCALE GENOMIC DNA]</scope>
    <source>
        <strain evidence="2 3">CSC1P2</strain>
    </source>
</reference>
<evidence type="ECO:0000313" key="3">
    <source>
        <dbReference type="Proteomes" id="UP000233597"/>
    </source>
</evidence>
<name>A0A2N3KJ46_9PROT</name>
<dbReference type="Proteomes" id="UP000233597">
    <property type="component" value="Unassembled WGS sequence"/>
</dbReference>
<accession>A0A2N3KJ46</accession>
<sequence>MPDFTSFTPEAILTIMGMAVVTYGMRLGGLLMADRLPQTGRWAHVLERLPGAVLISVWVPSALSAGLIGIIGAAGTLIAMIATRNLFAAMIAGMGLVAAGRYFFGA</sequence>
<keyword evidence="1" id="KW-0472">Membrane</keyword>
<dbReference type="RefSeq" id="WP_101270048.1">
    <property type="nucleotide sequence ID" value="NZ_NWTK01000016.1"/>
</dbReference>
<evidence type="ECO:0000313" key="2">
    <source>
        <dbReference type="EMBL" id="PKR50565.1"/>
    </source>
</evidence>
<dbReference type="AlphaFoldDB" id="A0A2N3KJ46"/>
<dbReference type="OrthoDB" id="7359303at2"/>
<organism evidence="2 3">
    <name type="scientific">Thalassospira marina</name>
    <dbReference type="NCBI Taxonomy" id="2048283"/>
    <lineage>
        <taxon>Bacteria</taxon>
        <taxon>Pseudomonadati</taxon>
        <taxon>Pseudomonadota</taxon>
        <taxon>Alphaproteobacteria</taxon>
        <taxon>Rhodospirillales</taxon>
        <taxon>Thalassospiraceae</taxon>
        <taxon>Thalassospira</taxon>
    </lineage>
</organism>
<feature type="transmembrane region" description="Helical" evidence="1">
    <location>
        <begin position="12"/>
        <end position="33"/>
    </location>
</feature>
<keyword evidence="1" id="KW-0812">Transmembrane</keyword>
<keyword evidence="1" id="KW-1133">Transmembrane helix</keyword>
<feature type="transmembrane region" description="Helical" evidence="1">
    <location>
        <begin position="53"/>
        <end position="80"/>
    </location>
</feature>
<dbReference type="Pfam" id="PF05437">
    <property type="entry name" value="AzlD"/>
    <property type="match status" value="1"/>
</dbReference>
<evidence type="ECO:0000256" key="1">
    <source>
        <dbReference type="SAM" id="Phobius"/>
    </source>
</evidence>
<gene>
    <name evidence="2" type="ORF">COO20_20710</name>
</gene>
<feature type="transmembrane region" description="Helical" evidence="1">
    <location>
        <begin position="86"/>
        <end position="104"/>
    </location>
</feature>
<dbReference type="InterPro" id="IPR008407">
    <property type="entry name" value="Brnchd-chn_aa_trnsp_AzlD"/>
</dbReference>